<feature type="chain" id="PRO_5008580721" evidence="1">
    <location>
        <begin position="21"/>
        <end position="119"/>
    </location>
</feature>
<keyword evidence="1" id="KW-0732">Signal</keyword>
<dbReference type="EMBL" id="GEDC01019422">
    <property type="protein sequence ID" value="JAS17876.1"/>
    <property type="molecule type" value="Transcribed_RNA"/>
</dbReference>
<sequence length="119" mass="13847">MFHTATIFLLATAAITTARCASIQVRDDIFNEEPGKEHRIRKREIKFDISFFRKVFAALITINNIQSIIQFLWNYRGVILHKPGFYQKWFGGGQNTANQNTNNNNFNNNNAQNNFNNNY</sequence>
<protein>
    <submittedName>
        <fullName evidence="2">Uncharacterized protein</fullName>
    </submittedName>
</protein>
<name>A0A1B6CWI6_9HEMI</name>
<proteinExistence type="predicted"/>
<dbReference type="AlphaFoldDB" id="A0A1B6CWI6"/>
<organism evidence="2">
    <name type="scientific">Clastoptera arizonana</name>
    <name type="common">Arizona spittle bug</name>
    <dbReference type="NCBI Taxonomy" id="38151"/>
    <lineage>
        <taxon>Eukaryota</taxon>
        <taxon>Metazoa</taxon>
        <taxon>Ecdysozoa</taxon>
        <taxon>Arthropoda</taxon>
        <taxon>Hexapoda</taxon>
        <taxon>Insecta</taxon>
        <taxon>Pterygota</taxon>
        <taxon>Neoptera</taxon>
        <taxon>Paraneoptera</taxon>
        <taxon>Hemiptera</taxon>
        <taxon>Auchenorrhyncha</taxon>
        <taxon>Cercopoidea</taxon>
        <taxon>Clastopteridae</taxon>
        <taxon>Clastoptera</taxon>
    </lineage>
</organism>
<feature type="signal peptide" evidence="1">
    <location>
        <begin position="1"/>
        <end position="20"/>
    </location>
</feature>
<gene>
    <name evidence="2" type="ORF">g.8030</name>
</gene>
<reference evidence="2" key="1">
    <citation type="submission" date="2015-12" db="EMBL/GenBank/DDBJ databases">
        <title>De novo transcriptome assembly of four potential Pierce s Disease insect vectors from Arizona vineyards.</title>
        <authorList>
            <person name="Tassone E.E."/>
        </authorList>
    </citation>
    <scope>NUCLEOTIDE SEQUENCE</scope>
</reference>
<evidence type="ECO:0000256" key="1">
    <source>
        <dbReference type="SAM" id="SignalP"/>
    </source>
</evidence>
<evidence type="ECO:0000313" key="2">
    <source>
        <dbReference type="EMBL" id="JAS17876.1"/>
    </source>
</evidence>
<accession>A0A1B6CWI6</accession>